<feature type="region of interest" description="Disordered" evidence="9">
    <location>
        <begin position="977"/>
        <end position="1021"/>
    </location>
</feature>
<evidence type="ECO:0000256" key="7">
    <source>
        <dbReference type="ARBA" id="ARBA00025178"/>
    </source>
</evidence>
<feature type="compositionally biased region" description="Polar residues" evidence="9">
    <location>
        <begin position="990"/>
        <end position="1006"/>
    </location>
</feature>
<keyword evidence="5" id="KW-0234">DNA repair</keyword>
<feature type="compositionally biased region" description="Low complexity" evidence="9">
    <location>
        <begin position="1178"/>
        <end position="1196"/>
    </location>
</feature>
<dbReference type="GO" id="GO:0005634">
    <property type="term" value="C:nucleus"/>
    <property type="evidence" value="ECO:0007669"/>
    <property type="project" value="UniProtKB-SubCell"/>
</dbReference>
<evidence type="ECO:0000256" key="5">
    <source>
        <dbReference type="ARBA" id="ARBA00023204"/>
    </source>
</evidence>
<comment type="function">
    <text evidence="7">Component of the NuA4 histone acetyltransferase complex which is involved in transcriptional activation of selected genes principally by acetylation of nucleosomal histone H4 and H2A. The NuA4 complex is also involved in DNA repair.</text>
</comment>
<reference evidence="12" key="1">
    <citation type="journal article" date="2020" name="Stud. Mycol.">
        <title>101 Dothideomycetes genomes: a test case for predicting lifestyles and emergence of pathogens.</title>
        <authorList>
            <person name="Haridas S."/>
            <person name="Albert R."/>
            <person name="Binder M."/>
            <person name="Bloem J."/>
            <person name="Labutti K."/>
            <person name="Salamov A."/>
            <person name="Andreopoulos B."/>
            <person name="Baker S."/>
            <person name="Barry K."/>
            <person name="Bills G."/>
            <person name="Bluhm B."/>
            <person name="Cannon C."/>
            <person name="Castanera R."/>
            <person name="Culley D."/>
            <person name="Daum C."/>
            <person name="Ezra D."/>
            <person name="Gonzalez J."/>
            <person name="Henrissat B."/>
            <person name="Kuo A."/>
            <person name="Liang C."/>
            <person name="Lipzen A."/>
            <person name="Lutzoni F."/>
            <person name="Magnuson J."/>
            <person name="Mondo S."/>
            <person name="Nolan M."/>
            <person name="Ohm R."/>
            <person name="Pangilinan J."/>
            <person name="Park H.-J."/>
            <person name="Ramirez L."/>
            <person name="Alfaro M."/>
            <person name="Sun H."/>
            <person name="Tritt A."/>
            <person name="Yoshinaga Y."/>
            <person name="Zwiers L.-H."/>
            <person name="Turgeon B."/>
            <person name="Goodwin S."/>
            <person name="Spatafora J."/>
            <person name="Crous P."/>
            <person name="Grigoriev I."/>
        </authorList>
    </citation>
    <scope>NUCLEOTIDE SEQUENCE</scope>
    <source>
        <strain evidence="12">CBS 116435</strain>
    </source>
</reference>
<dbReference type="OrthoDB" id="5364245at2759"/>
<evidence type="ECO:0000256" key="1">
    <source>
        <dbReference type="ARBA" id="ARBA00004123"/>
    </source>
</evidence>
<dbReference type="Pfam" id="PF07529">
    <property type="entry name" value="HSA"/>
    <property type="match status" value="1"/>
</dbReference>
<keyword evidence="13" id="KW-1185">Reference proteome</keyword>
<keyword evidence="4" id="KW-0156">Chromatin regulator</keyword>
<dbReference type="EMBL" id="MU003767">
    <property type="protein sequence ID" value="KAF2725446.1"/>
    <property type="molecule type" value="Genomic_DNA"/>
</dbReference>
<feature type="compositionally biased region" description="Basic and acidic residues" evidence="9">
    <location>
        <begin position="381"/>
        <end position="402"/>
    </location>
</feature>
<dbReference type="SMART" id="SM00717">
    <property type="entry name" value="SANT"/>
    <property type="match status" value="1"/>
</dbReference>
<evidence type="ECO:0000313" key="13">
    <source>
        <dbReference type="Proteomes" id="UP000799441"/>
    </source>
</evidence>
<comment type="subcellular location">
    <subcellularLocation>
        <location evidence="1">Nucleus</location>
    </subcellularLocation>
</comment>
<accession>A0A9P4UU59</accession>
<dbReference type="GO" id="GO:0035267">
    <property type="term" value="C:NuA4 histone acetyltransferase complex"/>
    <property type="evidence" value="ECO:0007669"/>
    <property type="project" value="UniProtKB-ARBA"/>
</dbReference>
<feature type="domain" description="HSA" evidence="11">
    <location>
        <begin position="587"/>
        <end position="659"/>
    </location>
</feature>
<dbReference type="Gene3D" id="1.10.10.60">
    <property type="entry name" value="Homeodomain-like"/>
    <property type="match status" value="1"/>
</dbReference>
<proteinExistence type="inferred from homology"/>
<sequence length="1483" mass="163412">MSLEALRSSALLSRHNAIREAQGAHLTLLHEFLRITNCIANNEHLSSLYNIKFPAPFENQSPEAILSWLRDNSLENSKHLDETTLPTPNILQDAASISVSEPNSPPSVPTAEVQAPSGAANPAGKATVALGPTSSQSMATPAVQHQPEPLRDASQNGDPSPAAAPIVPDGSSLPPPEQLAPPDREEEAQLSSTTERLLDLETPQKPAKVLHLPPEKVQEERLRERHQALRHEQSEQAQRLLQKPTPGQLSTHQEAASSPSSTNGAQSAATPQAPQESPGTSPDTEHPPEILPPKELRPSPEEQRVKDEHDRHLEAQKELARKAALGDVRETPDDQLLWEEREAAARDAEEREARESVNGPEAVASGEQEETQAEALLEPEAGEKMDGIAEAKDHQADAKQDALVDIPSTTPTNQNQGHETPSATAEDPKSAHKRTYSEMVEAVPSTPITVSPQNLVKDPTSASKARPVQDSFVDTSGVSSSPSGKPPQIPPHRRVPSDPYAAFENVDCLKGASEDPDRDYLEPLFKVQAYESQNIRSGLSLSELIRSASKSLSTQDQFTCQHERLDYRVLRRIYQLQNANKWSLRQMQQVKEPPQPVSHLDHMMAEMKWMRKDFRTEKKMKLNLCAFLANECAKFVAAGEDERKSMQVQLKSTKQTSRESGDAIPELDSSDSAPEDDAMPATPTRFEGIPATIVVAPDLSETVLQLRQKGQLGLALRSLPSAKPWNLPTRIKEPPRLMLPVSKFVDGKIRPLPGKAPRKRSRYDYEDDAKLLERESEQKRMCPDRDLTPEEQDIALFHPENKHIRDRLHASSLFRPPSEFQMPSTSFYEFRQGSHWLIEDEQKLRRLAKEYAFNWSLIAEEMTLPSRLKSSFDRRTPWECFEHWVELESLPQEMRKTAYFKTWYQRLEQSAAASERRFQAQVAAMQQASNGATTPTPMRRKTTPSRVDKRKNNRYLWLVDAMRKLARKREAAAYKQAEAQRAAASRKTMTDANQSNPPKLTPQQISQKRHERDLQQQEAFRQRQQALIDTRNRQAQMARAAAAQQHVMMNGMPGQQRPGVGMPQQHPQIQVNGQVPPPSRQPMPMATRNGHLAVPQVGAQGIPQAQMRPGGGMQPPNMQRMTYANGQVQNPQYGSQQQQMPNNGSAVSPGHGGMTAQHQFQSNQAMMNQYNTQAQQPNGAGQVHNAQNANNHQMGGSPNMPPPPAPHHQAGAPQQLSSGHVPAVIAIKNSLRASNPTWTEEQLQAATNARLQSQSQSQSQTQPQPQSQSQTQPQPQPHSQTTPQVRQNAMNAAAGINGGTPAQNNATNLQSYHQNQAAYHNNNNNNNTSNIPNGNAPFTNGDGINNTAQQAVVNGVQGSPQNNYAQLMRQRQMQQMRMHSPNVNGVGGGSPNLSHSSPNMQPASPNMQYANTNGMAQGVQPMNGNLNGQQRPPSRSNSGTPGQLQRIGSSGSVPGVAHTGGMQSPGALGQQGSPRTMQAGMAR</sequence>
<feature type="region of interest" description="Disordered" evidence="9">
    <location>
        <begin position="925"/>
        <end position="950"/>
    </location>
</feature>
<dbReference type="PROSITE" id="PS51204">
    <property type="entry name" value="HSA"/>
    <property type="match status" value="1"/>
</dbReference>
<feature type="compositionally biased region" description="Polar residues" evidence="9">
    <location>
        <begin position="235"/>
        <end position="282"/>
    </location>
</feature>
<dbReference type="GO" id="GO:0006325">
    <property type="term" value="P:chromatin organization"/>
    <property type="evidence" value="ECO:0007669"/>
    <property type="project" value="UniProtKB-KW"/>
</dbReference>
<feature type="region of interest" description="Disordered" evidence="9">
    <location>
        <begin position="1318"/>
        <end position="1345"/>
    </location>
</feature>
<evidence type="ECO:0000259" key="11">
    <source>
        <dbReference type="PROSITE" id="PS51204"/>
    </source>
</evidence>
<evidence type="ECO:0000256" key="4">
    <source>
        <dbReference type="ARBA" id="ARBA00022853"/>
    </source>
</evidence>
<feature type="compositionally biased region" description="Polar residues" evidence="9">
    <location>
        <begin position="1236"/>
        <end position="1251"/>
    </location>
</feature>
<comment type="similarity">
    <text evidence="2">Belongs to the EAF1 family.</text>
</comment>
<evidence type="ECO:0000256" key="9">
    <source>
        <dbReference type="SAM" id="MobiDB-lite"/>
    </source>
</evidence>
<gene>
    <name evidence="12" type="ORF">K431DRAFT_342892</name>
</gene>
<evidence type="ECO:0000256" key="8">
    <source>
        <dbReference type="ARBA" id="ARBA00029670"/>
    </source>
</evidence>
<dbReference type="Proteomes" id="UP000799441">
    <property type="component" value="Unassembled WGS sequence"/>
</dbReference>
<dbReference type="GO" id="GO:0006281">
    <property type="term" value="P:DNA repair"/>
    <property type="evidence" value="ECO:0007669"/>
    <property type="project" value="UniProtKB-KW"/>
</dbReference>
<feature type="compositionally biased region" description="Polar residues" evidence="9">
    <location>
        <begin position="407"/>
        <end position="423"/>
    </location>
</feature>
<evidence type="ECO:0000259" key="10">
    <source>
        <dbReference type="PROSITE" id="PS50090"/>
    </source>
</evidence>
<dbReference type="InterPro" id="IPR009057">
    <property type="entry name" value="Homeodomain-like_sf"/>
</dbReference>
<feature type="region of interest" description="Disordered" evidence="9">
    <location>
        <begin position="98"/>
        <end position="498"/>
    </location>
</feature>
<feature type="region of interest" description="Disordered" evidence="9">
    <location>
        <begin position="647"/>
        <end position="684"/>
    </location>
</feature>
<feature type="compositionally biased region" description="Low complexity" evidence="9">
    <location>
        <begin position="470"/>
        <end position="483"/>
    </location>
</feature>
<name>A0A9P4UU59_9PEZI</name>
<evidence type="ECO:0000313" key="12">
    <source>
        <dbReference type="EMBL" id="KAF2725446.1"/>
    </source>
</evidence>
<evidence type="ECO:0000256" key="6">
    <source>
        <dbReference type="ARBA" id="ARBA00023242"/>
    </source>
</evidence>
<feature type="domain" description="Myb-like" evidence="10">
    <location>
        <begin position="836"/>
        <end position="888"/>
    </location>
</feature>
<dbReference type="PANTHER" id="PTHR46459">
    <property type="entry name" value="E1A-BINDING PROTEIN P400-RELATED"/>
    <property type="match status" value="1"/>
</dbReference>
<feature type="compositionally biased region" description="Basic and acidic residues" evidence="9">
    <location>
        <begin position="283"/>
        <end position="321"/>
    </location>
</feature>
<organism evidence="12 13">
    <name type="scientific">Polychaeton citri CBS 116435</name>
    <dbReference type="NCBI Taxonomy" id="1314669"/>
    <lineage>
        <taxon>Eukaryota</taxon>
        <taxon>Fungi</taxon>
        <taxon>Dikarya</taxon>
        <taxon>Ascomycota</taxon>
        <taxon>Pezizomycotina</taxon>
        <taxon>Dothideomycetes</taxon>
        <taxon>Dothideomycetidae</taxon>
        <taxon>Capnodiales</taxon>
        <taxon>Capnodiaceae</taxon>
        <taxon>Polychaeton</taxon>
    </lineage>
</organism>
<keyword evidence="3" id="KW-0227">DNA damage</keyword>
<feature type="compositionally biased region" description="Basic residues" evidence="9">
    <location>
        <begin position="938"/>
        <end position="950"/>
    </location>
</feature>
<protein>
    <recommendedName>
        <fullName evidence="8">Vacuolar import and degradation protein 21</fullName>
    </recommendedName>
</protein>
<dbReference type="InterPro" id="IPR001005">
    <property type="entry name" value="SANT/Myb"/>
</dbReference>
<feature type="compositionally biased region" description="Polar residues" evidence="9">
    <location>
        <begin position="1131"/>
        <end position="1146"/>
    </location>
</feature>
<evidence type="ECO:0000256" key="2">
    <source>
        <dbReference type="ARBA" id="ARBA00008913"/>
    </source>
</evidence>
<keyword evidence="6" id="KW-0539">Nucleus</keyword>
<dbReference type="Pfam" id="PF13921">
    <property type="entry name" value="Myb_DNA-bind_6"/>
    <property type="match status" value="1"/>
</dbReference>
<evidence type="ECO:0000256" key="3">
    <source>
        <dbReference type="ARBA" id="ARBA00022763"/>
    </source>
</evidence>
<feature type="compositionally biased region" description="Polar residues" evidence="9">
    <location>
        <begin position="1393"/>
        <end position="1452"/>
    </location>
</feature>
<feature type="compositionally biased region" description="Basic and acidic residues" evidence="9">
    <location>
        <begin position="213"/>
        <end position="234"/>
    </location>
</feature>
<feature type="region of interest" description="Disordered" evidence="9">
    <location>
        <begin position="1381"/>
        <end position="1483"/>
    </location>
</feature>
<dbReference type="InterPro" id="IPR014012">
    <property type="entry name" value="HSA_dom"/>
</dbReference>
<dbReference type="SUPFAM" id="SSF46689">
    <property type="entry name" value="Homeodomain-like"/>
    <property type="match status" value="1"/>
</dbReference>
<dbReference type="PANTHER" id="PTHR46459:SF1">
    <property type="entry name" value="E1A-BINDING PROTEIN P400"/>
    <property type="match status" value="1"/>
</dbReference>
<feature type="compositionally biased region" description="Low complexity" evidence="9">
    <location>
        <begin position="1318"/>
        <end position="1336"/>
    </location>
</feature>
<feature type="region of interest" description="Disordered" evidence="9">
    <location>
        <begin position="1131"/>
        <end position="1156"/>
    </location>
</feature>
<feature type="compositionally biased region" description="Low complexity" evidence="9">
    <location>
        <begin position="1252"/>
        <end position="1285"/>
    </location>
</feature>
<dbReference type="CDD" id="cd00167">
    <property type="entry name" value="SANT"/>
    <property type="match status" value="1"/>
</dbReference>
<dbReference type="GO" id="GO:0003682">
    <property type="term" value="F:chromatin binding"/>
    <property type="evidence" value="ECO:0007669"/>
    <property type="project" value="TreeGrafter"/>
</dbReference>
<feature type="region of interest" description="Disordered" evidence="9">
    <location>
        <begin position="1236"/>
        <end position="1285"/>
    </location>
</feature>
<comment type="caution">
    <text evidence="12">The sequence shown here is derived from an EMBL/GenBank/DDBJ whole genome shotgun (WGS) entry which is preliminary data.</text>
</comment>
<feature type="compositionally biased region" description="Basic and acidic residues" evidence="9">
    <location>
        <begin position="327"/>
        <end position="355"/>
    </location>
</feature>
<feature type="region of interest" description="Disordered" evidence="9">
    <location>
        <begin position="1175"/>
        <end position="1217"/>
    </location>
</feature>
<dbReference type="PROSITE" id="PS50090">
    <property type="entry name" value="MYB_LIKE"/>
    <property type="match status" value="1"/>
</dbReference>